<sequence>MKLGIIQKKVERIIDDFFDIEEFEDNHELGYDDKLHIILSESIQALTLITTLEDEFSISFDDDDIDIKFFLEINTIINRVKKYL</sequence>
<dbReference type="SUPFAM" id="SSF47336">
    <property type="entry name" value="ACP-like"/>
    <property type="match status" value="1"/>
</dbReference>
<evidence type="ECO:0000313" key="1">
    <source>
        <dbReference type="EMBL" id="KAA2215798.1"/>
    </source>
</evidence>
<dbReference type="EMBL" id="VUOE01000003">
    <property type="protein sequence ID" value="KAA2215798.1"/>
    <property type="molecule type" value="Genomic_DNA"/>
</dbReference>
<comment type="caution">
    <text evidence="1">The sequence shown here is derived from an EMBL/GenBank/DDBJ whole genome shotgun (WGS) entry which is preliminary data.</text>
</comment>
<dbReference type="AlphaFoldDB" id="A0A5B2TPN2"/>
<dbReference type="RefSeq" id="WP_154920459.1">
    <property type="nucleotide sequence ID" value="NZ_VUOE01000003.1"/>
</dbReference>
<dbReference type="InterPro" id="IPR036736">
    <property type="entry name" value="ACP-like_sf"/>
</dbReference>
<reference evidence="1 2" key="1">
    <citation type="submission" date="2019-09" db="EMBL/GenBank/DDBJ databases">
        <authorList>
            <person name="Khan S.A."/>
            <person name="Jeon C.O."/>
            <person name="Chun B.H."/>
            <person name="Jeong S.E."/>
        </authorList>
    </citation>
    <scope>NUCLEOTIDE SEQUENCE [LARGE SCALE GENOMIC DNA]</scope>
    <source>
        <strain evidence="1 2">KCTC 42508</strain>
    </source>
</reference>
<evidence type="ECO:0008006" key="3">
    <source>
        <dbReference type="Google" id="ProtNLM"/>
    </source>
</evidence>
<evidence type="ECO:0000313" key="2">
    <source>
        <dbReference type="Proteomes" id="UP000323188"/>
    </source>
</evidence>
<protein>
    <recommendedName>
        <fullName evidence="3">Acyl carrier protein</fullName>
    </recommendedName>
</protein>
<dbReference type="Gene3D" id="1.10.1200.10">
    <property type="entry name" value="ACP-like"/>
    <property type="match status" value="1"/>
</dbReference>
<dbReference type="Proteomes" id="UP000323188">
    <property type="component" value="Unassembled WGS sequence"/>
</dbReference>
<organism evidence="1 2">
    <name type="scientific">Maribacter flavus</name>
    <dbReference type="NCBI Taxonomy" id="1658664"/>
    <lineage>
        <taxon>Bacteria</taxon>
        <taxon>Pseudomonadati</taxon>
        <taxon>Bacteroidota</taxon>
        <taxon>Flavobacteriia</taxon>
        <taxon>Flavobacteriales</taxon>
        <taxon>Flavobacteriaceae</taxon>
        <taxon>Maribacter</taxon>
    </lineage>
</organism>
<name>A0A5B2TPN2_9FLAO</name>
<accession>A0A5B2TPN2</accession>
<proteinExistence type="predicted"/>
<gene>
    <name evidence="1" type="ORF">F0361_16515</name>
</gene>